<name>A0ABS6U2H0_9PSEU</name>
<proteinExistence type="predicted"/>
<accession>A0ABS6U2H0</accession>
<dbReference type="Proteomes" id="UP000694300">
    <property type="component" value="Unassembled WGS sequence"/>
</dbReference>
<comment type="caution">
    <text evidence="2">The sequence shown here is derived from an EMBL/GenBank/DDBJ whole genome shotgun (WGS) entry which is preliminary data.</text>
</comment>
<organism evidence="2 3">
    <name type="scientific">Pseudonocardia oceani</name>
    <dbReference type="NCBI Taxonomy" id="2792013"/>
    <lineage>
        <taxon>Bacteria</taxon>
        <taxon>Bacillati</taxon>
        <taxon>Actinomycetota</taxon>
        <taxon>Actinomycetes</taxon>
        <taxon>Pseudonocardiales</taxon>
        <taxon>Pseudonocardiaceae</taxon>
        <taxon>Pseudonocardia</taxon>
    </lineage>
</organism>
<dbReference type="InterPro" id="IPR002645">
    <property type="entry name" value="STAS_dom"/>
</dbReference>
<dbReference type="PROSITE" id="PS50801">
    <property type="entry name" value="STAS"/>
    <property type="match status" value="1"/>
</dbReference>
<evidence type="ECO:0000313" key="3">
    <source>
        <dbReference type="Proteomes" id="UP000694300"/>
    </source>
</evidence>
<dbReference type="RefSeq" id="WP_218594326.1">
    <property type="nucleotide sequence ID" value="NZ_JADQDE010000604.1"/>
</dbReference>
<evidence type="ECO:0000259" key="1">
    <source>
        <dbReference type="PROSITE" id="PS50801"/>
    </source>
</evidence>
<sequence length="179" mass="19130">MHTTVQLSVDVPDPAVRVLWVNGYLDVVGAARLVRVVESQLLLVTSGLRDTRFLLVDLSGVAGFDPAALDLLRCLPPASRAAGVELYLTGCSSRLLVLPLRVRQVLCRFPSYPTVESALHDLRPVAPEATTEVVLPAQPGPPAVEVGVGAPALREIVALRPELFRPDPGEHRGRTPAPG</sequence>
<keyword evidence="3" id="KW-1185">Reference proteome</keyword>
<dbReference type="EMBL" id="JADQDF010000001">
    <property type="protein sequence ID" value="MBW0126119.1"/>
    <property type="molecule type" value="Genomic_DNA"/>
</dbReference>
<dbReference type="Pfam" id="PF01740">
    <property type="entry name" value="STAS"/>
    <property type="match status" value="1"/>
</dbReference>
<gene>
    <name evidence="2" type="ORF">I4I82_00210</name>
</gene>
<feature type="domain" description="STAS" evidence="1">
    <location>
        <begin position="14"/>
        <end position="122"/>
    </location>
</feature>
<protein>
    <recommendedName>
        <fullName evidence="1">STAS domain-containing protein</fullName>
    </recommendedName>
</protein>
<evidence type="ECO:0000313" key="2">
    <source>
        <dbReference type="EMBL" id="MBW0126119.1"/>
    </source>
</evidence>
<reference evidence="2 3" key="1">
    <citation type="submission" date="2020-11" db="EMBL/GenBank/DDBJ databases">
        <title>Pseudonocardia abyssalis sp. nov. and Pseudonocardia oceani sp. nov., description and phylogenomic analysis of two novel actinomycetes isolated from the deep Southern Ocean.</title>
        <authorList>
            <person name="Parra J."/>
        </authorList>
    </citation>
    <scope>NUCLEOTIDE SEQUENCE [LARGE SCALE GENOMIC DNA]</scope>
    <source>
        <strain evidence="3">KRD185</strain>
    </source>
</reference>